<feature type="domain" description="Helix-turn-helix" evidence="2">
    <location>
        <begin position="111"/>
        <end position="169"/>
    </location>
</feature>
<keyword evidence="4" id="KW-1185">Reference proteome</keyword>
<dbReference type="PANTHER" id="PTHR21301">
    <property type="entry name" value="REVERSE TRANSCRIPTASE"/>
    <property type="match status" value="1"/>
</dbReference>
<dbReference type="PANTHER" id="PTHR21301:SF10">
    <property type="entry name" value="REVERSE TRANSCRIPTASE DOMAIN-CONTAINING PROTEIN"/>
    <property type="match status" value="1"/>
</dbReference>
<evidence type="ECO:0000256" key="1">
    <source>
        <dbReference type="SAM" id="Phobius"/>
    </source>
</evidence>
<protein>
    <recommendedName>
        <fullName evidence="2">Helix-turn-helix domain-containing protein</fullName>
    </recommendedName>
</protein>
<feature type="transmembrane region" description="Helical" evidence="1">
    <location>
        <begin position="6"/>
        <end position="23"/>
    </location>
</feature>
<keyword evidence="1" id="KW-1133">Transmembrane helix</keyword>
<comment type="caution">
    <text evidence="3">The sequence shown here is derived from an EMBL/GenBank/DDBJ whole genome shotgun (WGS) entry which is preliminary data.</text>
</comment>
<keyword evidence="1" id="KW-0472">Membrane</keyword>
<evidence type="ECO:0000313" key="3">
    <source>
        <dbReference type="EMBL" id="PFX24782.1"/>
    </source>
</evidence>
<evidence type="ECO:0000313" key="4">
    <source>
        <dbReference type="Proteomes" id="UP000225706"/>
    </source>
</evidence>
<organism evidence="3 4">
    <name type="scientific">Stylophora pistillata</name>
    <name type="common">Smooth cauliflower coral</name>
    <dbReference type="NCBI Taxonomy" id="50429"/>
    <lineage>
        <taxon>Eukaryota</taxon>
        <taxon>Metazoa</taxon>
        <taxon>Cnidaria</taxon>
        <taxon>Anthozoa</taxon>
        <taxon>Hexacorallia</taxon>
        <taxon>Scleractinia</taxon>
        <taxon>Astrocoeniina</taxon>
        <taxon>Pocilloporidae</taxon>
        <taxon>Stylophora</taxon>
    </lineage>
</organism>
<evidence type="ECO:0000259" key="2">
    <source>
        <dbReference type="Pfam" id="PF26215"/>
    </source>
</evidence>
<dbReference type="EMBL" id="LSMT01000167">
    <property type="protein sequence ID" value="PFX24782.1"/>
    <property type="molecule type" value="Genomic_DNA"/>
</dbReference>
<dbReference type="OrthoDB" id="5982087at2759"/>
<dbReference type="AlphaFoldDB" id="A0A2B4S8C7"/>
<dbReference type="Pfam" id="PF26215">
    <property type="entry name" value="HTH_animal"/>
    <property type="match status" value="1"/>
</dbReference>
<accession>A0A2B4S8C7</accession>
<dbReference type="InterPro" id="IPR058912">
    <property type="entry name" value="HTH_animal"/>
</dbReference>
<gene>
    <name evidence="3" type="ORF">AWC38_SpisGene25758</name>
</gene>
<proteinExistence type="predicted"/>
<sequence length="234" mass="27547">MRVLERIFQLIVLTTILIFVLYTEILDKILFKPLVWKRYVDDIFSLWSPNKATVERFIEKANNHHPTIKFTAEISDKETTFLETYIHKGERFEKDAILDVRTHFKQSETFQYAHCSSCHPQGVKKGFIKGEALRLLRTNSSQTIFEEKIANFKAHLLKRGYPEALINTTLSEVNFKNRKLALQQKPKTNQRILPFITQYQPPVPNLKQILMRHWHLIETKPVLSELYENPPLVS</sequence>
<name>A0A2B4S8C7_STYPI</name>
<dbReference type="Proteomes" id="UP000225706">
    <property type="component" value="Unassembled WGS sequence"/>
</dbReference>
<keyword evidence="1" id="KW-0812">Transmembrane</keyword>
<reference evidence="4" key="1">
    <citation type="journal article" date="2017" name="bioRxiv">
        <title>Comparative analysis of the genomes of Stylophora pistillata and Acropora digitifera provides evidence for extensive differences between species of corals.</title>
        <authorList>
            <person name="Voolstra C.R."/>
            <person name="Li Y."/>
            <person name="Liew Y.J."/>
            <person name="Baumgarten S."/>
            <person name="Zoccola D."/>
            <person name="Flot J.-F."/>
            <person name="Tambutte S."/>
            <person name="Allemand D."/>
            <person name="Aranda M."/>
        </authorList>
    </citation>
    <scope>NUCLEOTIDE SEQUENCE [LARGE SCALE GENOMIC DNA]</scope>
</reference>